<name>A0ABP0S7A6_9DINO</name>
<dbReference type="SUPFAM" id="SSF50978">
    <property type="entry name" value="WD40 repeat-like"/>
    <property type="match status" value="1"/>
</dbReference>
<dbReference type="InterPro" id="IPR001680">
    <property type="entry name" value="WD40_rpt"/>
</dbReference>
<dbReference type="PRINTS" id="PR00320">
    <property type="entry name" value="GPROTEINBRPT"/>
</dbReference>
<dbReference type="EMBL" id="CAXAMN010027073">
    <property type="protein sequence ID" value="CAK9108197.1"/>
    <property type="molecule type" value="Genomic_DNA"/>
</dbReference>
<gene>
    <name evidence="4" type="ORF">CCMP2556_LOCUS50433</name>
</gene>
<dbReference type="InterPro" id="IPR019775">
    <property type="entry name" value="WD40_repeat_CS"/>
</dbReference>
<dbReference type="SMART" id="SM00320">
    <property type="entry name" value="WD40"/>
    <property type="match status" value="3"/>
</dbReference>
<protein>
    <recommendedName>
        <fullName evidence="6">Guanine nucleotide-binding protein subunit beta-like protein</fullName>
    </recommendedName>
</protein>
<proteinExistence type="predicted"/>
<dbReference type="Pfam" id="PF00400">
    <property type="entry name" value="WD40"/>
    <property type="match status" value="3"/>
</dbReference>
<evidence type="ECO:0000256" key="1">
    <source>
        <dbReference type="ARBA" id="ARBA00022574"/>
    </source>
</evidence>
<accession>A0ABP0S7A6</accession>
<evidence type="ECO:0000256" key="2">
    <source>
        <dbReference type="ARBA" id="ARBA00022737"/>
    </source>
</evidence>
<dbReference type="PANTHER" id="PTHR19848">
    <property type="entry name" value="WD40 REPEAT PROTEIN"/>
    <property type="match status" value="1"/>
</dbReference>
<comment type="caution">
    <text evidence="4">The sequence shown here is derived from an EMBL/GenBank/DDBJ whole genome shotgun (WGS) entry which is preliminary data.</text>
</comment>
<organism evidence="4 5">
    <name type="scientific">Durusdinium trenchii</name>
    <dbReference type="NCBI Taxonomy" id="1381693"/>
    <lineage>
        <taxon>Eukaryota</taxon>
        <taxon>Sar</taxon>
        <taxon>Alveolata</taxon>
        <taxon>Dinophyceae</taxon>
        <taxon>Suessiales</taxon>
        <taxon>Symbiodiniaceae</taxon>
        <taxon>Durusdinium</taxon>
    </lineage>
</organism>
<feature type="repeat" description="WD" evidence="3">
    <location>
        <begin position="120"/>
        <end position="161"/>
    </location>
</feature>
<dbReference type="InterPro" id="IPR036322">
    <property type="entry name" value="WD40_repeat_dom_sf"/>
</dbReference>
<evidence type="ECO:0000313" key="4">
    <source>
        <dbReference type="EMBL" id="CAK9108197.1"/>
    </source>
</evidence>
<evidence type="ECO:0008006" key="6">
    <source>
        <dbReference type="Google" id="ProtNLM"/>
    </source>
</evidence>
<dbReference type="PROSITE" id="PS00678">
    <property type="entry name" value="WD_REPEATS_1"/>
    <property type="match status" value="2"/>
</dbReference>
<dbReference type="Gene3D" id="2.130.10.10">
    <property type="entry name" value="YVTN repeat-like/Quinoprotein amine dehydrogenase"/>
    <property type="match status" value="3"/>
</dbReference>
<dbReference type="PANTHER" id="PTHR19848:SF8">
    <property type="entry name" value="F-BOX AND WD REPEAT DOMAIN CONTAINING 7"/>
    <property type="match status" value="1"/>
</dbReference>
<dbReference type="InterPro" id="IPR020472">
    <property type="entry name" value="WD40_PAC1"/>
</dbReference>
<dbReference type="Proteomes" id="UP001642484">
    <property type="component" value="Unassembled WGS sequence"/>
</dbReference>
<keyword evidence="5" id="KW-1185">Reference proteome</keyword>
<evidence type="ECO:0000256" key="3">
    <source>
        <dbReference type="PROSITE-ProRule" id="PRU00221"/>
    </source>
</evidence>
<feature type="repeat" description="WD" evidence="3">
    <location>
        <begin position="162"/>
        <end position="196"/>
    </location>
</feature>
<dbReference type="PROSITE" id="PS50294">
    <property type="entry name" value="WD_REPEATS_REGION"/>
    <property type="match status" value="3"/>
</dbReference>
<evidence type="ECO:0000313" key="5">
    <source>
        <dbReference type="Proteomes" id="UP001642484"/>
    </source>
</evidence>
<dbReference type="PROSITE" id="PS50082">
    <property type="entry name" value="WD_REPEATS_2"/>
    <property type="match status" value="3"/>
</dbReference>
<reference evidence="4 5" key="1">
    <citation type="submission" date="2024-02" db="EMBL/GenBank/DDBJ databases">
        <authorList>
            <person name="Chen Y."/>
            <person name="Shah S."/>
            <person name="Dougan E. K."/>
            <person name="Thang M."/>
            <person name="Chan C."/>
        </authorList>
    </citation>
    <scope>NUCLEOTIDE SEQUENCE [LARGE SCALE GENOMIC DNA]</scope>
</reference>
<keyword evidence="1 3" id="KW-0853">WD repeat</keyword>
<dbReference type="InterPro" id="IPR015943">
    <property type="entry name" value="WD40/YVTN_repeat-like_dom_sf"/>
</dbReference>
<sequence>MCVTHASRTNRRGPARINKVLIDVVIGLAITAAEDGKLRTWDVTLPELTCVGTFDKHNEAVTAVVVNFDKNRVLSGADDGSLHLWHLGRSSNASAVAVTVSDDETARVWDIQNFTSLGVLEGHQLAVRDLTVDFEEMMCVTCSDDHTLRLWDLMGRTCVAVMEGHASRVTCLRGNWKKKLVLSASDDYTLKLWDLEKQWCEETFYGHGGAVTMLC</sequence>
<keyword evidence="2" id="KW-0677">Repeat</keyword>
<feature type="repeat" description="WD" evidence="3">
    <location>
        <begin position="54"/>
        <end position="95"/>
    </location>
</feature>